<proteinExistence type="predicted"/>
<organism evidence="1 2">
    <name type="scientific">Pontibacter ummariensis</name>
    <dbReference type="NCBI Taxonomy" id="1610492"/>
    <lineage>
        <taxon>Bacteria</taxon>
        <taxon>Pseudomonadati</taxon>
        <taxon>Bacteroidota</taxon>
        <taxon>Cytophagia</taxon>
        <taxon>Cytophagales</taxon>
        <taxon>Hymenobacteraceae</taxon>
        <taxon>Pontibacter</taxon>
    </lineage>
</organism>
<sequence>MQPVDDILFLLVVLSFLDFKSKINQKGLQLEPSMF</sequence>
<accession>A0A239JTK7</accession>
<dbReference type="Proteomes" id="UP000198432">
    <property type="component" value="Unassembled WGS sequence"/>
</dbReference>
<keyword evidence="2" id="KW-1185">Reference proteome</keyword>
<dbReference type="AlphaFoldDB" id="A0A239JTK7"/>
<evidence type="ECO:0000313" key="2">
    <source>
        <dbReference type="Proteomes" id="UP000198432"/>
    </source>
</evidence>
<protein>
    <submittedName>
        <fullName evidence="1">Uncharacterized protein</fullName>
    </submittedName>
</protein>
<reference evidence="2" key="1">
    <citation type="submission" date="2017-06" db="EMBL/GenBank/DDBJ databases">
        <authorList>
            <person name="Varghese N."/>
            <person name="Submissions S."/>
        </authorList>
    </citation>
    <scope>NUCLEOTIDE SEQUENCE [LARGE SCALE GENOMIC DNA]</scope>
    <source>
        <strain evidence="2">NKM1</strain>
    </source>
</reference>
<name>A0A239JTK7_9BACT</name>
<gene>
    <name evidence="1" type="ORF">SAMN06296052_12378</name>
</gene>
<dbReference type="EMBL" id="FZOQ01000023">
    <property type="protein sequence ID" value="SNT09217.1"/>
    <property type="molecule type" value="Genomic_DNA"/>
</dbReference>
<evidence type="ECO:0000313" key="1">
    <source>
        <dbReference type="EMBL" id="SNT09217.1"/>
    </source>
</evidence>